<dbReference type="AlphaFoldDB" id="A0A812A0U5"/>
<organism evidence="2 3">
    <name type="scientific">Candidatus Argoarchaeum ethanivorans</name>
    <dbReference type="NCBI Taxonomy" id="2608793"/>
    <lineage>
        <taxon>Archaea</taxon>
        <taxon>Methanobacteriati</taxon>
        <taxon>Methanobacteriota</taxon>
        <taxon>Stenosarchaea group</taxon>
        <taxon>Methanomicrobia</taxon>
        <taxon>Methanosarcinales</taxon>
        <taxon>Methanosarcinales incertae sedis</taxon>
        <taxon>GOM Arc I cluster</taxon>
        <taxon>Candidatus Argoarchaeum</taxon>
    </lineage>
</organism>
<evidence type="ECO:0000313" key="3">
    <source>
        <dbReference type="Proteomes" id="UP000614580"/>
    </source>
</evidence>
<dbReference type="Pfam" id="PF20797">
    <property type="entry name" value="HepT-like_2"/>
    <property type="match status" value="1"/>
</dbReference>
<proteinExistence type="predicted"/>
<dbReference type="InterPro" id="IPR048769">
    <property type="entry name" value="HepT-like_dom"/>
</dbReference>
<evidence type="ECO:0000313" key="2">
    <source>
        <dbReference type="EMBL" id="CAD7766640.1"/>
    </source>
</evidence>
<reference evidence="2" key="1">
    <citation type="submission" date="2020-12" db="EMBL/GenBank/DDBJ databases">
        <authorList>
            <person name="Hahn C.J."/>
            <person name="Laso-Perez R."/>
            <person name="Vulcano F."/>
            <person name="Vaziourakis K.-M."/>
            <person name="Stokke R."/>
            <person name="Steen I.H."/>
            <person name="Teske A."/>
            <person name="Boetius A."/>
            <person name="Liebeke M."/>
            <person name="Amann R."/>
            <person name="Knittel K."/>
        </authorList>
    </citation>
    <scope>NUCLEOTIDE SEQUENCE</scope>
    <source>
        <strain evidence="2">Gfbio:c6db26ca-90af-429b-aeed-0e3e8aed0b5e:GoM-Arc1_AMV-AAA_792_C10</strain>
    </source>
</reference>
<dbReference type="Proteomes" id="UP000614580">
    <property type="component" value="Unassembled WGS sequence"/>
</dbReference>
<protein>
    <recommendedName>
        <fullName evidence="1">HepT-like domain-containing protein</fullName>
    </recommendedName>
</protein>
<evidence type="ECO:0000259" key="1">
    <source>
        <dbReference type="Pfam" id="PF20797"/>
    </source>
</evidence>
<sequence>MKYNLELLKADIFDEIEKIDRLESEFTKAIKTIGRASDISYYDRGAIGYLLHNFYNGCENIFRSIARFFENDLGPESWHRDLLKRMKIAVQGYRPFVINEELYFLLDDFRAFRHKFRHSYSFELDWEKESLLVNKLEYTAKIFKAQIQSFIKELDKIDHE</sequence>
<gene>
    <name evidence="2" type="ORF">DNFNHJIP_00038</name>
</gene>
<dbReference type="EMBL" id="CAJHZY010000003">
    <property type="protein sequence ID" value="CAD7766640.1"/>
    <property type="molecule type" value="Genomic_DNA"/>
</dbReference>
<name>A0A812A0U5_9EURY</name>
<accession>A0A812A0U5</accession>
<feature type="domain" description="HepT-like" evidence="1">
    <location>
        <begin position="46"/>
        <end position="153"/>
    </location>
</feature>
<comment type="caution">
    <text evidence="2">The sequence shown here is derived from an EMBL/GenBank/DDBJ whole genome shotgun (WGS) entry which is preliminary data.</text>
</comment>